<feature type="non-terminal residue" evidence="2">
    <location>
        <position position="1"/>
    </location>
</feature>
<gene>
    <name evidence="2" type="ORF">OXX778_LOCUS14944</name>
</gene>
<dbReference type="AlphaFoldDB" id="A0A814ERC0"/>
<evidence type="ECO:0000259" key="1">
    <source>
        <dbReference type="PROSITE" id="PS50878"/>
    </source>
</evidence>
<dbReference type="PANTHER" id="PTHR47027">
    <property type="entry name" value="REVERSE TRANSCRIPTASE DOMAIN-CONTAINING PROTEIN"/>
    <property type="match status" value="1"/>
</dbReference>
<sequence length="271" mass="30815">VPVIDLNGELSINLEEKKKNHFDSLLNRPKPVGDANVDAKEFLHTLDIKTSKITLAEVRESLRKLKNNNASGFDGIYPELLKHGAKPMEKILLKLFNKTFDSLHQESLWRILRYYGHPFKIINIIKDLYDGAECCVKVGNDLTDWFKIETGVRQGCVLSSLLFAIAIEWVLSHFQGTTNGIPWIKGKQLHYLDFADDIAIFSSKQEHMHEKTNTIYCAGLKIGLKINEKKTVLMKINQDSDVELNENISTKLMSLSISEAKYPTRVTLSLN</sequence>
<dbReference type="SUPFAM" id="SSF56672">
    <property type="entry name" value="DNA/RNA polymerases"/>
    <property type="match status" value="1"/>
</dbReference>
<dbReference type="PANTHER" id="PTHR47027:SF25">
    <property type="entry name" value="REVERSE TRANSCRIPTASE DOMAIN-CONTAINING PROTEIN"/>
    <property type="match status" value="1"/>
</dbReference>
<dbReference type="InterPro" id="IPR043128">
    <property type="entry name" value="Rev_trsase/Diguanyl_cyclase"/>
</dbReference>
<dbReference type="Proteomes" id="UP000663879">
    <property type="component" value="Unassembled WGS sequence"/>
</dbReference>
<dbReference type="Gene3D" id="3.30.70.270">
    <property type="match status" value="1"/>
</dbReference>
<dbReference type="PROSITE" id="PS50878">
    <property type="entry name" value="RT_POL"/>
    <property type="match status" value="1"/>
</dbReference>
<dbReference type="InterPro" id="IPR043502">
    <property type="entry name" value="DNA/RNA_pol_sf"/>
</dbReference>
<accession>A0A814ERC0</accession>
<organism evidence="2 3">
    <name type="scientific">Brachionus calyciflorus</name>
    <dbReference type="NCBI Taxonomy" id="104777"/>
    <lineage>
        <taxon>Eukaryota</taxon>
        <taxon>Metazoa</taxon>
        <taxon>Spiralia</taxon>
        <taxon>Gnathifera</taxon>
        <taxon>Rotifera</taxon>
        <taxon>Eurotatoria</taxon>
        <taxon>Monogononta</taxon>
        <taxon>Pseudotrocha</taxon>
        <taxon>Ploima</taxon>
        <taxon>Brachionidae</taxon>
        <taxon>Brachionus</taxon>
    </lineage>
</organism>
<protein>
    <recommendedName>
        <fullName evidence="1">Reverse transcriptase domain-containing protein</fullName>
    </recommendedName>
</protein>
<dbReference type="OrthoDB" id="10064342at2759"/>
<feature type="domain" description="Reverse transcriptase" evidence="1">
    <location>
        <begin position="1"/>
        <end position="257"/>
    </location>
</feature>
<comment type="caution">
    <text evidence="2">The sequence shown here is derived from an EMBL/GenBank/DDBJ whole genome shotgun (WGS) entry which is preliminary data.</text>
</comment>
<evidence type="ECO:0000313" key="2">
    <source>
        <dbReference type="EMBL" id="CAF0971547.1"/>
    </source>
</evidence>
<keyword evidence="3" id="KW-1185">Reference proteome</keyword>
<evidence type="ECO:0000313" key="3">
    <source>
        <dbReference type="Proteomes" id="UP000663879"/>
    </source>
</evidence>
<dbReference type="InterPro" id="IPR000477">
    <property type="entry name" value="RT_dom"/>
</dbReference>
<name>A0A814ERC0_9BILA</name>
<reference evidence="2" key="1">
    <citation type="submission" date="2021-02" db="EMBL/GenBank/DDBJ databases">
        <authorList>
            <person name="Nowell W R."/>
        </authorList>
    </citation>
    <scope>NUCLEOTIDE SEQUENCE</scope>
    <source>
        <strain evidence="2">Ploen Becks lab</strain>
    </source>
</reference>
<dbReference type="Pfam" id="PF00078">
    <property type="entry name" value="RVT_1"/>
    <property type="match status" value="1"/>
</dbReference>
<proteinExistence type="predicted"/>
<dbReference type="EMBL" id="CAJNOC010003184">
    <property type="protein sequence ID" value="CAF0971547.1"/>
    <property type="molecule type" value="Genomic_DNA"/>
</dbReference>